<reference evidence="3" key="1">
    <citation type="journal article" date="2019" name="Int. J. Syst. Evol. Microbiol.">
        <title>The Global Catalogue of Microorganisms (GCM) 10K type strain sequencing project: providing services to taxonomists for standard genome sequencing and annotation.</title>
        <authorList>
            <consortium name="The Broad Institute Genomics Platform"/>
            <consortium name="The Broad Institute Genome Sequencing Center for Infectious Disease"/>
            <person name="Wu L."/>
            <person name="Ma J."/>
        </authorList>
    </citation>
    <scope>NUCLEOTIDE SEQUENCE [LARGE SCALE GENOMIC DNA]</scope>
    <source>
        <strain evidence="3">CGMCC 4.5798</strain>
    </source>
</reference>
<evidence type="ECO:0000256" key="1">
    <source>
        <dbReference type="SAM" id="SignalP"/>
    </source>
</evidence>
<feature type="signal peptide" evidence="1">
    <location>
        <begin position="1"/>
        <end position="18"/>
    </location>
</feature>
<organism evidence="2 3">
    <name type="scientific">Massilia aerilata</name>
    <dbReference type="NCBI Taxonomy" id="453817"/>
    <lineage>
        <taxon>Bacteria</taxon>
        <taxon>Pseudomonadati</taxon>
        <taxon>Pseudomonadota</taxon>
        <taxon>Betaproteobacteria</taxon>
        <taxon>Burkholderiales</taxon>
        <taxon>Oxalobacteraceae</taxon>
        <taxon>Telluria group</taxon>
        <taxon>Massilia</taxon>
    </lineage>
</organism>
<protein>
    <submittedName>
        <fullName evidence="2">Uncharacterized protein</fullName>
    </submittedName>
</protein>
<proteinExistence type="predicted"/>
<accession>A0ABW0S740</accession>
<dbReference type="EMBL" id="JBHSMZ010000021">
    <property type="protein sequence ID" value="MFC5551363.1"/>
    <property type="molecule type" value="Genomic_DNA"/>
</dbReference>
<gene>
    <name evidence="2" type="ORF">ACFPO9_22835</name>
</gene>
<evidence type="ECO:0000313" key="2">
    <source>
        <dbReference type="EMBL" id="MFC5551363.1"/>
    </source>
</evidence>
<dbReference type="RefSeq" id="WP_379775355.1">
    <property type="nucleotide sequence ID" value="NZ_JBHSMZ010000021.1"/>
</dbReference>
<name>A0ABW0S740_9BURK</name>
<comment type="caution">
    <text evidence="2">The sequence shown here is derived from an EMBL/GenBank/DDBJ whole genome shotgun (WGS) entry which is preliminary data.</text>
</comment>
<dbReference type="Proteomes" id="UP001596086">
    <property type="component" value="Unassembled WGS sequence"/>
</dbReference>
<evidence type="ECO:0000313" key="3">
    <source>
        <dbReference type="Proteomes" id="UP001596086"/>
    </source>
</evidence>
<keyword evidence="3" id="KW-1185">Reference proteome</keyword>
<keyword evidence="1" id="KW-0732">Signal</keyword>
<feature type="chain" id="PRO_5047029083" evidence="1">
    <location>
        <begin position="19"/>
        <end position="302"/>
    </location>
</feature>
<sequence length="302" mass="32007">MRRAFSIAAAFMAGLALAAPQQPAPASAGVTPAQLAALAFPGWSEGAAGRLQTVTLPRMPGVTTNPARSAWTVGANQVLVEPRLVLRIDATHLTLVAGLVPADDDKSAANHGTPMALAAYQFEQRGGAWKLSGSQGVFGLRGFYGEASLRAVPLAGQRQAIAVEYGSCWQGYCGTWLAMYELDKGLVRHEPALEMALSGINVDSSADCARRLQPLIKPHPQDPAAKDDHTAANSHDCYAIESSWTVDATREQPGDFTIRYQGAISRADAYAAPPVAIDQRQVLRYGGGKYRAVSGFNPVPPI</sequence>